<evidence type="ECO:0000313" key="1">
    <source>
        <dbReference type="EMBL" id="KAJ8955500.1"/>
    </source>
</evidence>
<gene>
    <name evidence="1" type="ORF">NQ318_003603</name>
</gene>
<proteinExistence type="predicted"/>
<keyword evidence="2" id="KW-1185">Reference proteome</keyword>
<accession>A0AAV8YXK9</accession>
<dbReference type="EMBL" id="JAPWTK010000038">
    <property type="protein sequence ID" value="KAJ8955500.1"/>
    <property type="molecule type" value="Genomic_DNA"/>
</dbReference>
<reference evidence="1" key="1">
    <citation type="journal article" date="2023" name="Insect Mol. Biol.">
        <title>Genome sequencing provides insights into the evolution of gene families encoding plant cell wall-degrading enzymes in longhorned beetles.</title>
        <authorList>
            <person name="Shin N.R."/>
            <person name="Okamura Y."/>
            <person name="Kirsch R."/>
            <person name="Pauchet Y."/>
        </authorList>
    </citation>
    <scope>NUCLEOTIDE SEQUENCE</scope>
    <source>
        <strain evidence="1">AMC_N1</strain>
    </source>
</reference>
<dbReference type="AlphaFoldDB" id="A0AAV8YXK9"/>
<dbReference type="Proteomes" id="UP001162162">
    <property type="component" value="Unassembled WGS sequence"/>
</dbReference>
<organism evidence="1 2">
    <name type="scientific">Aromia moschata</name>
    <dbReference type="NCBI Taxonomy" id="1265417"/>
    <lineage>
        <taxon>Eukaryota</taxon>
        <taxon>Metazoa</taxon>
        <taxon>Ecdysozoa</taxon>
        <taxon>Arthropoda</taxon>
        <taxon>Hexapoda</taxon>
        <taxon>Insecta</taxon>
        <taxon>Pterygota</taxon>
        <taxon>Neoptera</taxon>
        <taxon>Endopterygota</taxon>
        <taxon>Coleoptera</taxon>
        <taxon>Polyphaga</taxon>
        <taxon>Cucujiformia</taxon>
        <taxon>Chrysomeloidea</taxon>
        <taxon>Cerambycidae</taxon>
        <taxon>Cerambycinae</taxon>
        <taxon>Callichromatini</taxon>
        <taxon>Aromia</taxon>
    </lineage>
</organism>
<evidence type="ECO:0008006" key="3">
    <source>
        <dbReference type="Google" id="ProtNLM"/>
    </source>
</evidence>
<name>A0AAV8YXK9_9CUCU</name>
<protein>
    <recommendedName>
        <fullName evidence="3">PH domain-containing protein</fullName>
    </recommendedName>
</protein>
<evidence type="ECO:0000313" key="2">
    <source>
        <dbReference type="Proteomes" id="UP001162162"/>
    </source>
</evidence>
<sequence length="85" mass="9657">MDLQVLTLKNSDPLQVASWVKTLQKSFTNVLSYGYLGDVAYHSDKAPLDGATPIRLFRFQKLLWNRGYQGEIAIYSESSDMQIDV</sequence>
<comment type="caution">
    <text evidence="1">The sequence shown here is derived from an EMBL/GenBank/DDBJ whole genome shotgun (WGS) entry which is preliminary data.</text>
</comment>